<organism evidence="2 3">
    <name type="scientific">Senna tora</name>
    <dbReference type="NCBI Taxonomy" id="362788"/>
    <lineage>
        <taxon>Eukaryota</taxon>
        <taxon>Viridiplantae</taxon>
        <taxon>Streptophyta</taxon>
        <taxon>Embryophyta</taxon>
        <taxon>Tracheophyta</taxon>
        <taxon>Spermatophyta</taxon>
        <taxon>Magnoliopsida</taxon>
        <taxon>eudicotyledons</taxon>
        <taxon>Gunneridae</taxon>
        <taxon>Pentapetalae</taxon>
        <taxon>rosids</taxon>
        <taxon>fabids</taxon>
        <taxon>Fabales</taxon>
        <taxon>Fabaceae</taxon>
        <taxon>Caesalpinioideae</taxon>
        <taxon>Cassia clade</taxon>
        <taxon>Senna</taxon>
    </lineage>
</organism>
<name>A0A834U1J9_9FABA</name>
<evidence type="ECO:0000313" key="3">
    <source>
        <dbReference type="Proteomes" id="UP000634136"/>
    </source>
</evidence>
<dbReference type="PANTHER" id="PTHR37261:SF1">
    <property type="entry name" value="40S RIBOSOMAL PROTEIN S27"/>
    <property type="match status" value="1"/>
</dbReference>
<feature type="region of interest" description="Disordered" evidence="1">
    <location>
        <begin position="463"/>
        <end position="522"/>
    </location>
</feature>
<feature type="compositionally biased region" description="Polar residues" evidence="1">
    <location>
        <begin position="661"/>
        <end position="673"/>
    </location>
</feature>
<evidence type="ECO:0000256" key="1">
    <source>
        <dbReference type="SAM" id="MobiDB-lite"/>
    </source>
</evidence>
<dbReference type="OrthoDB" id="1939758at2759"/>
<dbReference type="PANTHER" id="PTHR37261">
    <property type="entry name" value="40S RIBOSOMAL PROTEIN S27"/>
    <property type="match status" value="1"/>
</dbReference>
<feature type="compositionally biased region" description="Basic and acidic residues" evidence="1">
    <location>
        <begin position="600"/>
        <end position="618"/>
    </location>
</feature>
<dbReference type="Proteomes" id="UP000634136">
    <property type="component" value="Unassembled WGS sequence"/>
</dbReference>
<feature type="region of interest" description="Disordered" evidence="1">
    <location>
        <begin position="588"/>
        <end position="628"/>
    </location>
</feature>
<feature type="compositionally biased region" description="Polar residues" evidence="1">
    <location>
        <begin position="357"/>
        <end position="376"/>
    </location>
</feature>
<reference evidence="2" key="1">
    <citation type="submission" date="2020-09" db="EMBL/GenBank/DDBJ databases">
        <title>Genome-Enabled Discovery of Anthraquinone Biosynthesis in Senna tora.</title>
        <authorList>
            <person name="Kang S.-H."/>
            <person name="Pandey R.P."/>
            <person name="Lee C.-M."/>
            <person name="Sim J.-S."/>
            <person name="Jeong J.-T."/>
            <person name="Choi B.-S."/>
            <person name="Jung M."/>
            <person name="Ginzburg D."/>
            <person name="Zhao K."/>
            <person name="Won S.Y."/>
            <person name="Oh T.-J."/>
            <person name="Yu Y."/>
            <person name="Kim N.-H."/>
            <person name="Lee O.R."/>
            <person name="Lee T.-H."/>
            <person name="Bashyal P."/>
            <person name="Kim T.-S."/>
            <person name="Lee W.-H."/>
            <person name="Kawkins C."/>
            <person name="Kim C.-K."/>
            <person name="Kim J.S."/>
            <person name="Ahn B.O."/>
            <person name="Rhee S.Y."/>
            <person name="Sohng J.K."/>
        </authorList>
    </citation>
    <scope>NUCLEOTIDE SEQUENCE</scope>
    <source>
        <tissue evidence="2">Leaf</tissue>
    </source>
</reference>
<feature type="region of interest" description="Disordered" evidence="1">
    <location>
        <begin position="660"/>
        <end position="696"/>
    </location>
</feature>
<protein>
    <submittedName>
        <fullName evidence="2">Uncharacterized protein</fullName>
    </submittedName>
</protein>
<feature type="region of interest" description="Disordered" evidence="1">
    <location>
        <begin position="305"/>
        <end position="377"/>
    </location>
</feature>
<feature type="compositionally biased region" description="Polar residues" evidence="1">
    <location>
        <begin position="680"/>
        <end position="691"/>
    </location>
</feature>
<proteinExistence type="predicted"/>
<accession>A0A834U1J9</accession>
<keyword evidence="3" id="KW-1185">Reference proteome</keyword>
<dbReference type="AlphaFoldDB" id="A0A834U1J9"/>
<dbReference type="EMBL" id="JAAIUW010000005">
    <property type="protein sequence ID" value="KAF7831747.1"/>
    <property type="molecule type" value="Genomic_DNA"/>
</dbReference>
<comment type="caution">
    <text evidence="2">The sequence shown here is derived from an EMBL/GenBank/DDBJ whole genome shotgun (WGS) entry which is preliminary data.</text>
</comment>
<sequence length="850" mass="93040">MEAEAKIAMSDWSSQTNWTVASGSLQDCITFESSLSSSADDDGTVDSSPKSPLILYPSSPDSGSCEIKINFTQKHEVLQVYVRSTARVYEIYSEPNLQSSNEYLCTVRCGIAARDDEVLCALNVEEMVSLHIKGINKEVAEENIKNEDDWVDVKVPDSPVLVETTSCINSAKGGQDLFEATAEITDANPCISITLRLLSLQNKGCVSVDEIYVFADPVAPDDSGIQDSRAENSSGSSLMAMFLPTLMQLSKTTGLGHRNENYPSLRKEEQHFPEVEAKPHPSDSVIKIQVEGKASITDQQEVRLQEVNEDSVGPSKTHIPPQDSRMESNQSDITLRAATVENNNSDTPTEADKMESNHSVTPSQDPTMESNRSGSLEGSVVRALEQLASRMDRIEGICLGFQEKMLLPISSIEARLQQVEQQLETLTMKLQNSGLPPDGSCVQSDADLCDDCDGYNVTRGVKSDQKGSHIEVPSVTPDDSSHSANTTQMLPGLIVTAPEFPDGEDEENNVSGIEMDSSNDQQRQKISIDVAVTSALAGFLSSASIETPRYTKSLTVRAPDFINEDDNESIDASPRTNESENIDCIQESNSQNIDMESGEEVNRDPSDKQSDETLKESEDYGQLCSGKDNQDKVGVIVGTLAEDNPRTDFDNIVEDNKTRNISDQISDGLSSISDLPGLHQTDSGSSSTTQEGDCARSDLTDAVATEVPRKTSHEEIIENALGFSRCSSTAVDFETSILDVKFTSEENSVSKRFLEALLVDDTQVTSYQDHHPVEESSDDILKSHDDVSEQYNLVSLDVEEPFNINTNNNGHFSVDKDYCSLINVPVEVEGDNWEEDHKQSYDEAISSSLI</sequence>
<evidence type="ECO:0000313" key="2">
    <source>
        <dbReference type="EMBL" id="KAF7831747.1"/>
    </source>
</evidence>
<gene>
    <name evidence="2" type="ORF">G2W53_014080</name>
</gene>